<sequence length="202" mass="21473">MSEQPTFLTQQRWTIVFALVLALGPLTALTLGSKYAGEETIARAEAGDRNYDAPGPFAAYDPSSTSGAAADTTVLDITQNTALFQQFEQAIEQAGLIDVLKEDGPFTLFVPTNSAFDALSADQRQALMQDQQALIDLVSNHVVRARLGITDLLQADQTETLSGKSLELSAPGSRLSVGGSEIVQSNLVAGNGIVHVINRVIL</sequence>
<comment type="caution">
    <text evidence="2">The sequence shown here is derived from an EMBL/GenBank/DDBJ whole genome shotgun (WGS) entry which is preliminary data.</text>
</comment>
<dbReference type="AlphaFoldDB" id="A0AAJ0UE73"/>
<dbReference type="RefSeq" id="WP_201244222.1">
    <property type="nucleotide sequence ID" value="NZ_NHSF01000024.1"/>
</dbReference>
<evidence type="ECO:0000259" key="1">
    <source>
        <dbReference type="PROSITE" id="PS50213"/>
    </source>
</evidence>
<evidence type="ECO:0000313" key="3">
    <source>
        <dbReference type="Proteomes" id="UP001296967"/>
    </source>
</evidence>
<dbReference type="Pfam" id="PF02469">
    <property type="entry name" value="Fasciclin"/>
    <property type="match status" value="1"/>
</dbReference>
<dbReference type="EMBL" id="NHSF01000024">
    <property type="protein sequence ID" value="MBK5929808.1"/>
    <property type="molecule type" value="Genomic_DNA"/>
</dbReference>
<protein>
    <recommendedName>
        <fullName evidence="1">FAS1 domain-containing protein</fullName>
    </recommendedName>
</protein>
<dbReference type="InterPro" id="IPR050904">
    <property type="entry name" value="Adhesion/Biosynth-related"/>
</dbReference>
<dbReference type="FunFam" id="2.30.180.10:FF:000014">
    <property type="entry name" value="Stabilin 1"/>
    <property type="match status" value="1"/>
</dbReference>
<dbReference type="SMART" id="SM00554">
    <property type="entry name" value="FAS1"/>
    <property type="match status" value="1"/>
</dbReference>
<name>A0AAJ0UE73_HALSE</name>
<dbReference type="InterPro" id="IPR000782">
    <property type="entry name" value="FAS1_domain"/>
</dbReference>
<dbReference type="SUPFAM" id="SSF82153">
    <property type="entry name" value="FAS1 domain"/>
    <property type="match status" value="1"/>
</dbReference>
<gene>
    <name evidence="2" type="ORF">CCR82_04475</name>
</gene>
<dbReference type="InterPro" id="IPR036378">
    <property type="entry name" value="FAS1_dom_sf"/>
</dbReference>
<dbReference type="PROSITE" id="PS50213">
    <property type="entry name" value="FAS1"/>
    <property type="match status" value="1"/>
</dbReference>
<reference evidence="2" key="2">
    <citation type="journal article" date="2020" name="Microorganisms">
        <title>Osmotic Adaptation and Compatible Solute Biosynthesis of Phototrophic Bacteria as Revealed from Genome Analyses.</title>
        <authorList>
            <person name="Imhoff J.F."/>
            <person name="Rahn T."/>
            <person name="Kunzel S."/>
            <person name="Keller A."/>
            <person name="Neulinger S.C."/>
        </authorList>
    </citation>
    <scope>NUCLEOTIDE SEQUENCE</scope>
    <source>
        <strain evidence="2">DSM 4395</strain>
    </source>
</reference>
<evidence type="ECO:0000313" key="2">
    <source>
        <dbReference type="EMBL" id="MBK5929808.1"/>
    </source>
</evidence>
<dbReference type="PANTHER" id="PTHR10900">
    <property type="entry name" value="PERIOSTIN-RELATED"/>
    <property type="match status" value="1"/>
</dbReference>
<organism evidence="2 3">
    <name type="scientific">Halochromatium salexigens</name>
    <name type="common">Chromatium salexigens</name>
    <dbReference type="NCBI Taxonomy" id="49447"/>
    <lineage>
        <taxon>Bacteria</taxon>
        <taxon>Pseudomonadati</taxon>
        <taxon>Pseudomonadota</taxon>
        <taxon>Gammaproteobacteria</taxon>
        <taxon>Chromatiales</taxon>
        <taxon>Chromatiaceae</taxon>
        <taxon>Halochromatium</taxon>
    </lineage>
</organism>
<dbReference type="Gene3D" id="2.30.180.10">
    <property type="entry name" value="FAS1 domain"/>
    <property type="match status" value="1"/>
</dbReference>
<dbReference type="GO" id="GO:0005615">
    <property type="term" value="C:extracellular space"/>
    <property type="evidence" value="ECO:0007669"/>
    <property type="project" value="TreeGrafter"/>
</dbReference>
<feature type="domain" description="FAS1" evidence="1">
    <location>
        <begin position="71"/>
        <end position="201"/>
    </location>
</feature>
<keyword evidence="3" id="KW-1185">Reference proteome</keyword>
<proteinExistence type="predicted"/>
<dbReference type="PANTHER" id="PTHR10900:SF77">
    <property type="entry name" value="FI19380P1"/>
    <property type="match status" value="1"/>
</dbReference>
<accession>A0AAJ0UE73</accession>
<reference evidence="2" key="1">
    <citation type="submission" date="2017-05" db="EMBL/GenBank/DDBJ databases">
        <authorList>
            <person name="Imhoff J.F."/>
            <person name="Rahn T."/>
            <person name="Kuenzel S."/>
            <person name="Neulinger S.C."/>
        </authorList>
    </citation>
    <scope>NUCLEOTIDE SEQUENCE</scope>
    <source>
        <strain evidence="2">DSM 4395</strain>
    </source>
</reference>
<dbReference type="Proteomes" id="UP001296967">
    <property type="component" value="Unassembled WGS sequence"/>
</dbReference>